<proteinExistence type="predicted"/>
<dbReference type="AlphaFoldDB" id="A0A7W4VZK9"/>
<dbReference type="GO" id="GO:0003677">
    <property type="term" value="F:DNA binding"/>
    <property type="evidence" value="ECO:0007669"/>
    <property type="project" value="UniProtKB-KW"/>
</dbReference>
<dbReference type="InterPro" id="IPR036388">
    <property type="entry name" value="WH-like_DNA-bd_sf"/>
</dbReference>
<evidence type="ECO:0000256" key="2">
    <source>
        <dbReference type="ARBA" id="ARBA00023125"/>
    </source>
</evidence>
<keyword evidence="1" id="KW-0805">Transcription regulation</keyword>
<dbReference type="SUPFAM" id="SSF53697">
    <property type="entry name" value="SIS domain"/>
    <property type="match status" value="1"/>
</dbReference>
<dbReference type="PROSITE" id="PS51464">
    <property type="entry name" value="SIS"/>
    <property type="match status" value="1"/>
</dbReference>
<protein>
    <submittedName>
        <fullName evidence="6">DNA-binding MurR/RpiR family transcriptional regulator</fullName>
    </submittedName>
</protein>
<reference evidence="6 7" key="1">
    <citation type="submission" date="2020-08" db="EMBL/GenBank/DDBJ databases">
        <title>Sequencing the genomes of 1000 actinobacteria strains.</title>
        <authorList>
            <person name="Klenk H.-P."/>
        </authorList>
    </citation>
    <scope>NUCLEOTIDE SEQUENCE [LARGE SCALE GENOMIC DNA]</scope>
    <source>
        <strain evidence="6 7">DSM 105498</strain>
    </source>
</reference>
<dbReference type="SUPFAM" id="SSF46689">
    <property type="entry name" value="Homeodomain-like"/>
    <property type="match status" value="1"/>
</dbReference>
<dbReference type="InterPro" id="IPR000281">
    <property type="entry name" value="HTH_RpiR"/>
</dbReference>
<keyword evidence="2 6" id="KW-0238">DNA-binding</keyword>
<dbReference type="InterPro" id="IPR046348">
    <property type="entry name" value="SIS_dom_sf"/>
</dbReference>
<accession>A0A7W4VZK9</accession>
<evidence type="ECO:0000256" key="1">
    <source>
        <dbReference type="ARBA" id="ARBA00023015"/>
    </source>
</evidence>
<gene>
    <name evidence="6" type="ORF">FHU40_004545</name>
</gene>
<dbReference type="CDD" id="cd05013">
    <property type="entry name" value="SIS_RpiR"/>
    <property type="match status" value="1"/>
</dbReference>
<dbReference type="Gene3D" id="3.40.50.10490">
    <property type="entry name" value="Glucose-6-phosphate isomerase like protein, domain 1"/>
    <property type="match status" value="1"/>
</dbReference>
<evidence type="ECO:0000256" key="3">
    <source>
        <dbReference type="ARBA" id="ARBA00023163"/>
    </source>
</evidence>
<keyword evidence="3" id="KW-0804">Transcription</keyword>
<dbReference type="EMBL" id="JACHWR010000003">
    <property type="protein sequence ID" value="MBB3044708.1"/>
    <property type="molecule type" value="Genomic_DNA"/>
</dbReference>
<dbReference type="InterPro" id="IPR035472">
    <property type="entry name" value="RpiR-like_SIS"/>
</dbReference>
<keyword evidence="7" id="KW-1185">Reference proteome</keyword>
<dbReference type="PANTHER" id="PTHR30514">
    <property type="entry name" value="GLUCOKINASE"/>
    <property type="match status" value="1"/>
</dbReference>
<dbReference type="Pfam" id="PF01380">
    <property type="entry name" value="SIS"/>
    <property type="match status" value="1"/>
</dbReference>
<evidence type="ECO:0000313" key="7">
    <source>
        <dbReference type="Proteomes" id="UP000589626"/>
    </source>
</evidence>
<dbReference type="GO" id="GO:0003700">
    <property type="term" value="F:DNA-binding transcription factor activity"/>
    <property type="evidence" value="ECO:0007669"/>
    <property type="project" value="InterPro"/>
</dbReference>
<dbReference type="Gene3D" id="1.10.10.10">
    <property type="entry name" value="Winged helix-like DNA-binding domain superfamily/Winged helix DNA-binding domain"/>
    <property type="match status" value="1"/>
</dbReference>
<feature type="domain" description="HTH rpiR-type" evidence="4">
    <location>
        <begin position="10"/>
        <end position="86"/>
    </location>
</feature>
<dbReference type="InterPro" id="IPR009057">
    <property type="entry name" value="Homeodomain-like_sf"/>
</dbReference>
<evidence type="ECO:0000259" key="4">
    <source>
        <dbReference type="PROSITE" id="PS51071"/>
    </source>
</evidence>
<dbReference type="GO" id="GO:1901135">
    <property type="term" value="P:carbohydrate derivative metabolic process"/>
    <property type="evidence" value="ECO:0007669"/>
    <property type="project" value="InterPro"/>
</dbReference>
<dbReference type="GO" id="GO:0097367">
    <property type="term" value="F:carbohydrate derivative binding"/>
    <property type="evidence" value="ECO:0007669"/>
    <property type="project" value="InterPro"/>
</dbReference>
<dbReference type="Pfam" id="PF01418">
    <property type="entry name" value="HTH_6"/>
    <property type="match status" value="1"/>
</dbReference>
<dbReference type="Proteomes" id="UP000589626">
    <property type="component" value="Unassembled WGS sequence"/>
</dbReference>
<dbReference type="RefSeq" id="WP_183594662.1">
    <property type="nucleotide sequence ID" value="NZ_JACHWR010000003.1"/>
</dbReference>
<evidence type="ECO:0000313" key="6">
    <source>
        <dbReference type="EMBL" id="MBB3044708.1"/>
    </source>
</evidence>
<dbReference type="InterPro" id="IPR001347">
    <property type="entry name" value="SIS_dom"/>
</dbReference>
<dbReference type="InterPro" id="IPR047640">
    <property type="entry name" value="RpiR-like"/>
</dbReference>
<dbReference type="PROSITE" id="PS51071">
    <property type="entry name" value="HTH_RPIR"/>
    <property type="match status" value="1"/>
</dbReference>
<organism evidence="6 7">
    <name type="scientific">Nocardioides soli</name>
    <dbReference type="NCBI Taxonomy" id="1036020"/>
    <lineage>
        <taxon>Bacteria</taxon>
        <taxon>Bacillati</taxon>
        <taxon>Actinomycetota</taxon>
        <taxon>Actinomycetes</taxon>
        <taxon>Propionibacteriales</taxon>
        <taxon>Nocardioidaceae</taxon>
        <taxon>Nocardioides</taxon>
    </lineage>
</organism>
<dbReference type="PANTHER" id="PTHR30514:SF18">
    <property type="entry name" value="RPIR-FAMILY TRANSCRIPTIONAL REGULATOR"/>
    <property type="match status" value="1"/>
</dbReference>
<evidence type="ECO:0000259" key="5">
    <source>
        <dbReference type="PROSITE" id="PS51464"/>
    </source>
</evidence>
<comment type="caution">
    <text evidence="6">The sequence shown here is derived from an EMBL/GenBank/DDBJ whole genome shotgun (WGS) entry which is preliminary data.</text>
</comment>
<sequence length="288" mass="31423">MGLDQTAAPEVLGLEARVRTAKLTPAQRQIARLLLEKSEHFMFLSAADVAAEAGVSQPSVSRLARALDYGSYGEMMVAVRERVQVGHGARPPADEAGNRYQKAIDDEVALLHNLRRSLAEGQAIERAGQLLNSADIVMVVGLRISASLAQNFAYRLGRIRPNVRLSITDGSQVYDDLALAADAPTKALLVFAMPRYPRELVRLMRYAKKRGYSVVVVTDNHASEFAGLADEALIAEINWGLTFGTHTAATVISALLAEEVGGLRPELMRRRLGDLDEVASEMDHYLTD</sequence>
<name>A0A7W4VZK9_9ACTN</name>
<feature type="domain" description="SIS" evidence="5">
    <location>
        <begin position="127"/>
        <end position="266"/>
    </location>
</feature>